<keyword evidence="2" id="KW-0433">Leucine-rich repeat</keyword>
<dbReference type="GO" id="GO:0002758">
    <property type="term" value="P:innate immune response-activating signaling pathway"/>
    <property type="evidence" value="ECO:0007669"/>
    <property type="project" value="UniProtKB-ARBA"/>
</dbReference>
<dbReference type="PRINTS" id="PR00364">
    <property type="entry name" value="DISEASERSIST"/>
</dbReference>
<evidence type="ECO:0000256" key="6">
    <source>
        <dbReference type="ARBA" id="ARBA00022840"/>
    </source>
</evidence>
<dbReference type="SUPFAM" id="SSF52058">
    <property type="entry name" value="L domain-like"/>
    <property type="match status" value="1"/>
</dbReference>
<keyword evidence="4" id="KW-0547">Nucleotide-binding</keyword>
<dbReference type="Pfam" id="PF23559">
    <property type="entry name" value="WHD_DRP"/>
    <property type="match status" value="1"/>
</dbReference>
<evidence type="ECO:0000256" key="4">
    <source>
        <dbReference type="ARBA" id="ARBA00022741"/>
    </source>
</evidence>
<evidence type="ECO:0000256" key="1">
    <source>
        <dbReference type="ARBA" id="ARBA00008894"/>
    </source>
</evidence>
<keyword evidence="12" id="KW-1185">Reference proteome</keyword>
<organism evidence="11 12">
    <name type="scientific">Acorus calamus</name>
    <name type="common">Sweet flag</name>
    <dbReference type="NCBI Taxonomy" id="4465"/>
    <lineage>
        <taxon>Eukaryota</taxon>
        <taxon>Viridiplantae</taxon>
        <taxon>Streptophyta</taxon>
        <taxon>Embryophyta</taxon>
        <taxon>Tracheophyta</taxon>
        <taxon>Spermatophyta</taxon>
        <taxon>Magnoliopsida</taxon>
        <taxon>Liliopsida</taxon>
        <taxon>Acoraceae</taxon>
        <taxon>Acorus</taxon>
    </lineage>
</organism>
<dbReference type="PANTHER" id="PTHR36766">
    <property type="entry name" value="PLANT BROAD-SPECTRUM MILDEW RESISTANCE PROTEIN RPW8"/>
    <property type="match status" value="1"/>
</dbReference>
<dbReference type="FunFam" id="1.10.10.10:FF:000322">
    <property type="entry name" value="Probable disease resistance protein At1g63360"/>
    <property type="match status" value="1"/>
</dbReference>
<dbReference type="InterPro" id="IPR041118">
    <property type="entry name" value="Rx_N"/>
</dbReference>
<comment type="similarity">
    <text evidence="1">Belongs to the disease resistance NB-LRR family.</text>
</comment>
<dbReference type="InterPro" id="IPR002182">
    <property type="entry name" value="NB-ARC"/>
</dbReference>
<evidence type="ECO:0000259" key="9">
    <source>
        <dbReference type="Pfam" id="PF23559"/>
    </source>
</evidence>
<evidence type="ECO:0000256" key="3">
    <source>
        <dbReference type="ARBA" id="ARBA00022737"/>
    </source>
</evidence>
<evidence type="ECO:0000256" key="2">
    <source>
        <dbReference type="ARBA" id="ARBA00022614"/>
    </source>
</evidence>
<dbReference type="PANTHER" id="PTHR36766:SF70">
    <property type="entry name" value="DISEASE RESISTANCE PROTEIN RGA4"/>
    <property type="match status" value="1"/>
</dbReference>
<dbReference type="Gene3D" id="1.10.10.10">
    <property type="entry name" value="Winged helix-like DNA-binding domain superfamily/Winged helix DNA-binding domain"/>
    <property type="match status" value="1"/>
</dbReference>
<dbReference type="InterPro" id="IPR032675">
    <property type="entry name" value="LRR_dom_sf"/>
</dbReference>
<gene>
    <name evidence="11" type="primary">RPP13L3</name>
    <name evidence="11" type="ORF">QJS10_CPB15g01366</name>
</gene>
<dbReference type="SUPFAM" id="SSF52540">
    <property type="entry name" value="P-loop containing nucleoside triphosphate hydrolases"/>
    <property type="match status" value="1"/>
</dbReference>
<dbReference type="CDD" id="cd14798">
    <property type="entry name" value="RX-CC_like"/>
    <property type="match status" value="1"/>
</dbReference>
<keyword evidence="3" id="KW-0677">Repeat</keyword>
<keyword evidence="5" id="KW-0611">Plant defense</keyword>
<dbReference type="InterPro" id="IPR055414">
    <property type="entry name" value="LRR_R13L4/SHOC2-like"/>
</dbReference>
<dbReference type="Gene3D" id="1.10.8.430">
    <property type="entry name" value="Helical domain of apoptotic protease-activating factors"/>
    <property type="match status" value="1"/>
</dbReference>
<protein>
    <submittedName>
        <fullName evidence="11">Disease resistance RPP13-like protein 3</fullName>
    </submittedName>
</protein>
<evidence type="ECO:0000259" key="7">
    <source>
        <dbReference type="Pfam" id="PF00931"/>
    </source>
</evidence>
<dbReference type="GO" id="GO:0043531">
    <property type="term" value="F:ADP binding"/>
    <property type="evidence" value="ECO:0007669"/>
    <property type="project" value="InterPro"/>
</dbReference>
<feature type="domain" description="Disease resistance protein winged helix" evidence="9">
    <location>
        <begin position="431"/>
        <end position="506"/>
    </location>
</feature>
<dbReference type="InterPro" id="IPR036388">
    <property type="entry name" value="WH-like_DNA-bd_sf"/>
</dbReference>
<dbReference type="InterPro" id="IPR042197">
    <property type="entry name" value="Apaf_helical"/>
</dbReference>
<accession>A0AAV9D551</accession>
<dbReference type="Pfam" id="PF18052">
    <property type="entry name" value="Rx_N"/>
    <property type="match status" value="1"/>
</dbReference>
<keyword evidence="6" id="KW-0067">ATP-binding</keyword>
<feature type="domain" description="Disease resistance N-terminal" evidence="8">
    <location>
        <begin position="7"/>
        <end position="93"/>
    </location>
</feature>
<dbReference type="InterPro" id="IPR038005">
    <property type="entry name" value="RX-like_CC"/>
</dbReference>
<proteinExistence type="inferred from homology"/>
<dbReference type="GO" id="GO:0005524">
    <property type="term" value="F:ATP binding"/>
    <property type="evidence" value="ECO:0007669"/>
    <property type="project" value="UniProtKB-KW"/>
</dbReference>
<dbReference type="Gene3D" id="1.20.5.4130">
    <property type="match status" value="1"/>
</dbReference>
<dbReference type="Gene3D" id="3.80.10.10">
    <property type="entry name" value="Ribonuclease Inhibitor"/>
    <property type="match status" value="1"/>
</dbReference>
<dbReference type="Pfam" id="PF00931">
    <property type="entry name" value="NB-ARC"/>
    <property type="match status" value="1"/>
</dbReference>
<dbReference type="GO" id="GO:0009626">
    <property type="term" value="P:plant-type hypersensitive response"/>
    <property type="evidence" value="ECO:0007669"/>
    <property type="project" value="UniProtKB-ARBA"/>
</dbReference>
<name>A0AAV9D551_ACOCL</name>
<dbReference type="GO" id="GO:0042742">
    <property type="term" value="P:defense response to bacterium"/>
    <property type="evidence" value="ECO:0007669"/>
    <property type="project" value="UniProtKB-ARBA"/>
</dbReference>
<dbReference type="InterPro" id="IPR027417">
    <property type="entry name" value="P-loop_NTPase"/>
</dbReference>
<sequence>MIIPSVVMDQILEKLKNLLKEEAFMLWGATDGLMRLQNKLKMTSAVLQDAENKELKESAVRLWLEKLRDVMYDINDIIDDFNLYLHNNNASHNQHGFASTIISSFNKCFEIISELLHLNFHRHDIGERIKAIDKRLEEINGDITQLSLVRSLPNNGSSAPQPFQLSPSTSFFIESEVFGIDEDTDSLVQALLKPNTEKWGVTAIVGMGGIGKTTLTQKVYHKSNFVHKIWVCVSQNYNEIDVVKHVVKSAGGDHQQTKTMEELYAMMRNVLLGKHVLLVLDDLWSDRVWNEVLRVPFQNFTADTRVLITTRDEGIARQMKAVYKHEVKVLPDEDAWSLLRTVVRRQGNVEEIEELKDIGMKIVKECKGLPLAIKVIGGVLSKKKLVEREWRTVLSSDLWSSRDASTIMSALRLSYMDLPSELKPCFLTYSLFPEDYVISRTRVTRMWVAEGLVKETDGDEQQLEDFAGSYHDELVSRSLLQVVRFSVDPQDDDMNCKMHDLVRELAISMTRGEHIVGGERQQDRQQESMKVRRLSIFSVKEMKEIPERIKNEKCRLRSLLVFQSKGMKVIPENLYDNLKFLHVLDLSNACFEYLPDSIGELVHLRYLNLYNTGIVELPNSICNLWQVQTLILLKSMNITKIPKDLSQMQELRHLEVDGRVDIPEGIGKLTNLRTLRDFTVRNRSGRCNMKS</sequence>
<feature type="domain" description="NB-ARC" evidence="7">
    <location>
        <begin position="182"/>
        <end position="345"/>
    </location>
</feature>
<dbReference type="EMBL" id="JAUJYO010000015">
    <property type="protein sequence ID" value="KAK1295949.1"/>
    <property type="molecule type" value="Genomic_DNA"/>
</dbReference>
<comment type="caution">
    <text evidence="11">The sequence shown here is derived from an EMBL/GenBank/DDBJ whole genome shotgun (WGS) entry which is preliminary data.</text>
</comment>
<dbReference type="Proteomes" id="UP001180020">
    <property type="component" value="Unassembled WGS sequence"/>
</dbReference>
<evidence type="ECO:0000313" key="11">
    <source>
        <dbReference type="EMBL" id="KAK1295949.1"/>
    </source>
</evidence>
<reference evidence="11" key="1">
    <citation type="journal article" date="2023" name="Nat. Commun.">
        <title>Diploid and tetraploid genomes of Acorus and the evolution of monocots.</title>
        <authorList>
            <person name="Ma L."/>
            <person name="Liu K.W."/>
            <person name="Li Z."/>
            <person name="Hsiao Y.Y."/>
            <person name="Qi Y."/>
            <person name="Fu T."/>
            <person name="Tang G.D."/>
            <person name="Zhang D."/>
            <person name="Sun W.H."/>
            <person name="Liu D.K."/>
            <person name="Li Y."/>
            <person name="Chen G.Z."/>
            <person name="Liu X.D."/>
            <person name="Liao X.Y."/>
            <person name="Jiang Y.T."/>
            <person name="Yu X."/>
            <person name="Hao Y."/>
            <person name="Huang J."/>
            <person name="Zhao X.W."/>
            <person name="Ke S."/>
            <person name="Chen Y.Y."/>
            <person name="Wu W.L."/>
            <person name="Hsu J.L."/>
            <person name="Lin Y.F."/>
            <person name="Huang M.D."/>
            <person name="Li C.Y."/>
            <person name="Huang L."/>
            <person name="Wang Z.W."/>
            <person name="Zhao X."/>
            <person name="Zhong W.Y."/>
            <person name="Peng D.H."/>
            <person name="Ahmad S."/>
            <person name="Lan S."/>
            <person name="Zhang J.S."/>
            <person name="Tsai W.C."/>
            <person name="Van de Peer Y."/>
            <person name="Liu Z.J."/>
        </authorList>
    </citation>
    <scope>NUCLEOTIDE SEQUENCE</scope>
    <source>
        <strain evidence="11">CP</strain>
    </source>
</reference>
<dbReference type="Gene3D" id="3.40.50.300">
    <property type="entry name" value="P-loop containing nucleotide triphosphate hydrolases"/>
    <property type="match status" value="1"/>
</dbReference>
<evidence type="ECO:0000259" key="8">
    <source>
        <dbReference type="Pfam" id="PF18052"/>
    </source>
</evidence>
<evidence type="ECO:0000256" key="5">
    <source>
        <dbReference type="ARBA" id="ARBA00022821"/>
    </source>
</evidence>
<dbReference type="InterPro" id="IPR058922">
    <property type="entry name" value="WHD_DRP"/>
</dbReference>
<dbReference type="Pfam" id="PF23598">
    <property type="entry name" value="LRR_14"/>
    <property type="match status" value="1"/>
</dbReference>
<evidence type="ECO:0000313" key="12">
    <source>
        <dbReference type="Proteomes" id="UP001180020"/>
    </source>
</evidence>
<evidence type="ECO:0000259" key="10">
    <source>
        <dbReference type="Pfam" id="PF23598"/>
    </source>
</evidence>
<feature type="domain" description="Disease resistance R13L4/SHOC-2-like LRR" evidence="10">
    <location>
        <begin position="556"/>
        <end position="684"/>
    </location>
</feature>
<dbReference type="AlphaFoldDB" id="A0AAV9D551"/>
<dbReference type="FunFam" id="3.40.50.300:FF:001091">
    <property type="entry name" value="Probable disease resistance protein At1g61300"/>
    <property type="match status" value="1"/>
</dbReference>
<reference evidence="11" key="2">
    <citation type="submission" date="2023-06" db="EMBL/GenBank/DDBJ databases">
        <authorList>
            <person name="Ma L."/>
            <person name="Liu K.-W."/>
            <person name="Li Z."/>
            <person name="Hsiao Y.-Y."/>
            <person name="Qi Y."/>
            <person name="Fu T."/>
            <person name="Tang G."/>
            <person name="Zhang D."/>
            <person name="Sun W.-H."/>
            <person name="Liu D.-K."/>
            <person name="Li Y."/>
            <person name="Chen G.-Z."/>
            <person name="Liu X.-D."/>
            <person name="Liao X.-Y."/>
            <person name="Jiang Y.-T."/>
            <person name="Yu X."/>
            <person name="Hao Y."/>
            <person name="Huang J."/>
            <person name="Zhao X.-W."/>
            <person name="Ke S."/>
            <person name="Chen Y.-Y."/>
            <person name="Wu W.-L."/>
            <person name="Hsu J.-L."/>
            <person name="Lin Y.-F."/>
            <person name="Huang M.-D."/>
            <person name="Li C.-Y."/>
            <person name="Huang L."/>
            <person name="Wang Z.-W."/>
            <person name="Zhao X."/>
            <person name="Zhong W.-Y."/>
            <person name="Peng D.-H."/>
            <person name="Ahmad S."/>
            <person name="Lan S."/>
            <person name="Zhang J.-S."/>
            <person name="Tsai W.-C."/>
            <person name="Van De Peer Y."/>
            <person name="Liu Z.-J."/>
        </authorList>
    </citation>
    <scope>NUCLEOTIDE SEQUENCE</scope>
    <source>
        <strain evidence="11">CP</strain>
        <tissue evidence="11">Leaves</tissue>
    </source>
</reference>